<dbReference type="AlphaFoldDB" id="A0A3Q3GT77"/>
<dbReference type="Ensembl" id="ENSLBET00000035079.1">
    <property type="protein sequence ID" value="ENSLBEP00000033608.1"/>
    <property type="gene ID" value="ENSLBEG00000025294.1"/>
</dbReference>
<dbReference type="InParanoid" id="A0A3Q3GT77"/>
<dbReference type="Gene3D" id="3.40.50.720">
    <property type="entry name" value="NAD(P)-binding Rossmann-like Domain"/>
    <property type="match status" value="1"/>
</dbReference>
<dbReference type="GO" id="GO:0016616">
    <property type="term" value="F:oxidoreductase activity, acting on the CH-OH group of donors, NAD or NADP as acceptor"/>
    <property type="evidence" value="ECO:0007669"/>
    <property type="project" value="InterPro"/>
</dbReference>
<reference evidence="3" key="2">
    <citation type="submission" date="2025-09" db="UniProtKB">
        <authorList>
            <consortium name="Ensembl"/>
        </authorList>
    </citation>
    <scope>IDENTIFICATION</scope>
</reference>
<keyword evidence="1" id="KW-0560">Oxidoreductase</keyword>
<dbReference type="GeneTree" id="ENSGT00530000063410"/>
<dbReference type="SUPFAM" id="SSF56327">
    <property type="entry name" value="LDH C-terminal domain-like"/>
    <property type="match status" value="1"/>
</dbReference>
<evidence type="ECO:0000313" key="3">
    <source>
        <dbReference type="Ensembl" id="ENSLBEP00000033608.1"/>
    </source>
</evidence>
<dbReference type="STRING" id="56723.ENSLBEP00000033608"/>
<evidence type="ECO:0000256" key="1">
    <source>
        <dbReference type="ARBA" id="ARBA00023002"/>
    </source>
</evidence>
<dbReference type="GO" id="GO:0006108">
    <property type="term" value="P:malate metabolic process"/>
    <property type="evidence" value="ECO:0007669"/>
    <property type="project" value="InterPro"/>
</dbReference>
<dbReference type="InterPro" id="IPR010945">
    <property type="entry name" value="Malate_DH_type2"/>
</dbReference>
<reference evidence="3" key="1">
    <citation type="submission" date="2025-08" db="UniProtKB">
        <authorList>
            <consortium name="Ensembl"/>
        </authorList>
    </citation>
    <scope>IDENTIFICATION</scope>
</reference>
<proteinExistence type="predicted"/>
<evidence type="ECO:0000259" key="2">
    <source>
        <dbReference type="Pfam" id="PF02866"/>
    </source>
</evidence>
<evidence type="ECO:0000313" key="4">
    <source>
        <dbReference type="Proteomes" id="UP000261660"/>
    </source>
</evidence>
<dbReference type="PANTHER" id="PTHR23382">
    <property type="entry name" value="MALATE DEHYDROGENASE"/>
    <property type="match status" value="1"/>
</dbReference>
<dbReference type="InterPro" id="IPR022383">
    <property type="entry name" value="Lactate/malate_DH_C"/>
</dbReference>
<keyword evidence="4" id="KW-1185">Reference proteome</keyword>
<dbReference type="Gene3D" id="3.90.110.10">
    <property type="entry name" value="Lactate dehydrogenase/glycoside hydrolase, family 4, C-terminal"/>
    <property type="match status" value="1"/>
</dbReference>
<dbReference type="Pfam" id="PF02866">
    <property type="entry name" value="Ldh_1_C"/>
    <property type="match status" value="1"/>
</dbReference>
<feature type="domain" description="Lactate/malate dehydrogenase C-terminal" evidence="2">
    <location>
        <begin position="212"/>
        <end position="379"/>
    </location>
</feature>
<accession>A0A3Q3GT77</accession>
<dbReference type="GO" id="GO:0016615">
    <property type="term" value="F:malate dehydrogenase activity"/>
    <property type="evidence" value="ECO:0007669"/>
    <property type="project" value="InterPro"/>
</dbReference>
<dbReference type="FunCoup" id="A0A3Q3GT77">
    <property type="interactions" value="654"/>
</dbReference>
<sequence length="416" mass="46375">MAKFVLAGKVADCPHYAKAELLADKLRECLPNFRMHKIEWLEDTCKRNGWKHERSPLVWRELVFQGGKGMLLGGFNDFMEHDNRCDADALSPTCRFLIPALLSAEVFLHVSAISLHLLHLEGEEDELEELKVETEDLALPLLHQNEEKKNFTTISGRYREYGQLIDTRANKKVKVIVSGDSFVNLRCSLLLDNAHSVDSGRFVAMATQLENEARAAIAKKLKVRPADVAHVIVWGNISGSFYIDMQRAQVSNYAGAISGPAFFTQPVLKILHDRKWLETDLQESVGCQRAAVASKTCRTAAMTEANGILSVLKPWNGNGGPDEVVSLGVLCKGYFNLPDGIVLSVPVTFKDGEWSVLFDVTVGEVLQERLQLIASELGEVSQDESFCCLQHTVFTGTYRAVLLSQEKERAEENHNC</sequence>
<dbReference type="Proteomes" id="UP000261660">
    <property type="component" value="Unplaced"/>
</dbReference>
<name>A0A3Q3GT77_9LABR</name>
<dbReference type="InterPro" id="IPR015955">
    <property type="entry name" value="Lactate_DH/Glyco_Ohase_4_C"/>
</dbReference>
<organism evidence="3 4">
    <name type="scientific">Labrus bergylta</name>
    <name type="common">ballan wrasse</name>
    <dbReference type="NCBI Taxonomy" id="56723"/>
    <lineage>
        <taxon>Eukaryota</taxon>
        <taxon>Metazoa</taxon>
        <taxon>Chordata</taxon>
        <taxon>Craniata</taxon>
        <taxon>Vertebrata</taxon>
        <taxon>Euteleostomi</taxon>
        <taxon>Actinopterygii</taxon>
        <taxon>Neopterygii</taxon>
        <taxon>Teleostei</taxon>
        <taxon>Neoteleostei</taxon>
        <taxon>Acanthomorphata</taxon>
        <taxon>Eupercaria</taxon>
        <taxon>Labriformes</taxon>
        <taxon>Labridae</taxon>
        <taxon>Labrus</taxon>
    </lineage>
</organism>
<protein>
    <submittedName>
        <fullName evidence="3">Malate dehydrogenase 1B, NAD (soluble)</fullName>
    </submittedName>
</protein>